<dbReference type="AlphaFoldDB" id="A0A076EAK5"/>
<dbReference type="PRINTS" id="PR00420">
    <property type="entry name" value="RNGMNOXGNASE"/>
</dbReference>
<feature type="domain" description="FAD-binding" evidence="4">
    <location>
        <begin position="6"/>
        <end position="375"/>
    </location>
</feature>
<dbReference type="Gene3D" id="3.50.50.60">
    <property type="entry name" value="FAD/NAD(P)-binding domain"/>
    <property type="match status" value="1"/>
</dbReference>
<dbReference type="Proteomes" id="UP000028488">
    <property type="component" value="Chromosome"/>
</dbReference>
<dbReference type="Gene3D" id="3.30.9.10">
    <property type="entry name" value="D-Amino Acid Oxidase, subunit A, domain 2"/>
    <property type="match status" value="1"/>
</dbReference>
<dbReference type="eggNOG" id="COG0654">
    <property type="taxonomic scope" value="Bacteria"/>
</dbReference>
<evidence type="ECO:0000256" key="1">
    <source>
        <dbReference type="ARBA" id="ARBA00001974"/>
    </source>
</evidence>
<dbReference type="Gene3D" id="3.40.30.120">
    <property type="match status" value="1"/>
</dbReference>
<keyword evidence="3" id="KW-0274">FAD</keyword>
<sequence length="588" mass="64518">MSDITVPVLIVGGGGCGLTTSILLSEHGIDHHLIERHTSTSHLPKAHYLNQRTMEVLRQVGVADSIYAVGTPPKNMGKTRWVTSLGGDGELDGRTLYTLESFGGGRLESAYAVDSPCPSTNYPQIRLEPLLREHAEKRAPDSIHFGRELVSFEQDENGIHAVVLNRDTQETYTVHAQYMVAADGGKTVGPELGVKMEGPTGILDMVSTHFTADLSQWWEDDVLITWLLNPEGAGSWNSGAMAAMGPTWGKHSEEFVLHFTFRPDDPARFDEEAIVPRLRELLKLPDLELKIHKVSHWILEGVLADKYQVGRIFLAGDAAHRHPPTTGLGLNTAIQDAHNLAWKLAAVIKGDAAPALLDTYEPERRLVGMRNVDWAMFTFLNHMVVDAGLGLIPGQPLEAQVQVFRDYFSDTPMGETRRARAAEVISTQRTEFQAHDLEIGFAYRDGALVPDGTEAPPRDPMGHNYHPTTRPGHRLPHAWLEHDGRQISTHDLTGNNAHFVLITAADGAAWSDAARLANDKFGIQIKVAQIGTGADYTDPTGRWSELRQIDDTGAILVRPDNHVAWRAAGAAADPADELTRALGTVLSR</sequence>
<keyword evidence="2" id="KW-0285">Flavoprotein</keyword>
<dbReference type="InterPro" id="IPR002938">
    <property type="entry name" value="FAD-bd"/>
</dbReference>
<protein>
    <submittedName>
        <fullName evidence="5">Aromatic ring hydroxylase</fullName>
    </submittedName>
</protein>
<gene>
    <name evidence="5" type="ORF">EP51_00910</name>
</gene>
<dbReference type="Pfam" id="PF21274">
    <property type="entry name" value="Rng_hyd_C"/>
    <property type="match status" value="1"/>
</dbReference>
<name>A0A076EAK5_RHOOP</name>
<evidence type="ECO:0000259" key="4">
    <source>
        <dbReference type="Pfam" id="PF01494"/>
    </source>
</evidence>
<dbReference type="RefSeq" id="WP_128638315.1">
    <property type="nucleotide sequence ID" value="NZ_CP008947.1"/>
</dbReference>
<dbReference type="GO" id="GO:0071949">
    <property type="term" value="F:FAD binding"/>
    <property type="evidence" value="ECO:0007669"/>
    <property type="project" value="InterPro"/>
</dbReference>
<organism evidence="5 6">
    <name type="scientific">Rhodococcus opacus</name>
    <name type="common">Nocardia opaca</name>
    <dbReference type="NCBI Taxonomy" id="37919"/>
    <lineage>
        <taxon>Bacteria</taxon>
        <taxon>Bacillati</taxon>
        <taxon>Actinomycetota</taxon>
        <taxon>Actinomycetes</taxon>
        <taxon>Mycobacteriales</taxon>
        <taxon>Nocardiaceae</taxon>
        <taxon>Rhodococcus</taxon>
    </lineage>
</organism>
<evidence type="ECO:0000313" key="6">
    <source>
        <dbReference type="Proteomes" id="UP000028488"/>
    </source>
</evidence>
<dbReference type="InterPro" id="IPR050641">
    <property type="entry name" value="RIFMO-like"/>
</dbReference>
<proteinExistence type="predicted"/>
<dbReference type="EMBL" id="CP008947">
    <property type="protein sequence ID" value="AII03285.1"/>
    <property type="molecule type" value="Genomic_DNA"/>
</dbReference>
<dbReference type="PANTHER" id="PTHR43004">
    <property type="entry name" value="TRK SYSTEM POTASSIUM UPTAKE PROTEIN"/>
    <property type="match status" value="1"/>
</dbReference>
<dbReference type="GO" id="GO:0016709">
    <property type="term" value="F:oxidoreductase activity, acting on paired donors, with incorporation or reduction of molecular oxygen, NAD(P)H as one donor, and incorporation of one atom of oxygen"/>
    <property type="evidence" value="ECO:0007669"/>
    <property type="project" value="UniProtKB-ARBA"/>
</dbReference>
<dbReference type="Pfam" id="PF01494">
    <property type="entry name" value="FAD_binding_3"/>
    <property type="match status" value="1"/>
</dbReference>
<reference evidence="5 6" key="1">
    <citation type="submission" date="2014-07" db="EMBL/GenBank/DDBJ databases">
        <title>Genome Sequence of Rhodococcus opacus Strain R7, a Biodegrader of Mono- and Polycyclic Aromatic Hydrocarbons.</title>
        <authorList>
            <person name="Di Gennaro P."/>
            <person name="Zampolli J."/>
            <person name="Presti I."/>
            <person name="Cappelletti M."/>
            <person name="D'Ursi P."/>
            <person name="Orro A."/>
            <person name="Mezzelani A."/>
            <person name="Milanesi L."/>
        </authorList>
    </citation>
    <scope>NUCLEOTIDE SEQUENCE [LARGE SCALE GENOMIC DNA]</scope>
    <source>
        <strain evidence="5 6">R7</strain>
    </source>
</reference>
<evidence type="ECO:0000256" key="2">
    <source>
        <dbReference type="ARBA" id="ARBA00022630"/>
    </source>
</evidence>
<comment type="cofactor">
    <cofactor evidence="1">
        <name>FAD</name>
        <dbReference type="ChEBI" id="CHEBI:57692"/>
    </cofactor>
</comment>
<evidence type="ECO:0000313" key="5">
    <source>
        <dbReference type="EMBL" id="AII03285.1"/>
    </source>
</evidence>
<evidence type="ECO:0000256" key="3">
    <source>
        <dbReference type="ARBA" id="ARBA00022827"/>
    </source>
</evidence>
<dbReference type="SUPFAM" id="SSF51905">
    <property type="entry name" value="FAD/NAD(P)-binding domain"/>
    <property type="match status" value="1"/>
</dbReference>
<dbReference type="InterPro" id="IPR036188">
    <property type="entry name" value="FAD/NAD-bd_sf"/>
</dbReference>
<accession>A0A076EAK5</accession>
<dbReference type="PANTHER" id="PTHR43004:SF19">
    <property type="entry name" value="BINDING MONOOXYGENASE, PUTATIVE (JCVI)-RELATED"/>
    <property type="match status" value="1"/>
</dbReference>